<accession>A0ABN9AS94</accession>
<keyword evidence="2" id="KW-1185">Reference proteome</keyword>
<reference evidence="1" key="1">
    <citation type="submission" date="2023-05" db="EMBL/GenBank/DDBJ databases">
        <authorList>
            <person name="Stuckert A."/>
        </authorList>
    </citation>
    <scope>NUCLEOTIDE SEQUENCE</scope>
</reference>
<name>A0ABN9AS94_9NEOB</name>
<dbReference type="Proteomes" id="UP001162483">
    <property type="component" value="Unassembled WGS sequence"/>
</dbReference>
<organism evidence="1 2">
    <name type="scientific">Staurois parvus</name>
    <dbReference type="NCBI Taxonomy" id="386267"/>
    <lineage>
        <taxon>Eukaryota</taxon>
        <taxon>Metazoa</taxon>
        <taxon>Chordata</taxon>
        <taxon>Craniata</taxon>
        <taxon>Vertebrata</taxon>
        <taxon>Euteleostomi</taxon>
        <taxon>Amphibia</taxon>
        <taxon>Batrachia</taxon>
        <taxon>Anura</taxon>
        <taxon>Neobatrachia</taxon>
        <taxon>Ranoidea</taxon>
        <taxon>Ranidae</taxon>
        <taxon>Staurois</taxon>
    </lineage>
</organism>
<evidence type="ECO:0000313" key="1">
    <source>
        <dbReference type="EMBL" id="CAI9538907.1"/>
    </source>
</evidence>
<proteinExistence type="predicted"/>
<comment type="caution">
    <text evidence="1">The sequence shown here is derived from an EMBL/GenBank/DDBJ whole genome shotgun (WGS) entry which is preliminary data.</text>
</comment>
<protein>
    <submittedName>
        <fullName evidence="1">Uncharacterized protein</fullName>
    </submittedName>
</protein>
<evidence type="ECO:0000313" key="2">
    <source>
        <dbReference type="Proteomes" id="UP001162483"/>
    </source>
</evidence>
<gene>
    <name evidence="1" type="ORF">SPARVUS_LOCUS1499319</name>
</gene>
<sequence length="24" mass="2957">MVEKYSCFECGKCSSYKSYFYIYQ</sequence>
<dbReference type="EMBL" id="CATNWA010001033">
    <property type="protein sequence ID" value="CAI9538907.1"/>
    <property type="molecule type" value="Genomic_DNA"/>
</dbReference>